<dbReference type="InterPro" id="IPR036291">
    <property type="entry name" value="NAD(P)-bd_dom_sf"/>
</dbReference>
<dbReference type="InterPro" id="IPR001509">
    <property type="entry name" value="Epimerase_deHydtase"/>
</dbReference>
<keyword evidence="1" id="KW-0560">Oxidoreductase</keyword>
<evidence type="ECO:0000256" key="2">
    <source>
        <dbReference type="ARBA" id="ARBA00023445"/>
    </source>
</evidence>
<protein>
    <recommendedName>
        <fullName evidence="3">NAD-dependent epimerase/dehydratase domain-containing protein</fullName>
    </recommendedName>
</protein>
<dbReference type="InParanoid" id="A0A1Y2MF19"/>
<reference evidence="4 5" key="1">
    <citation type="journal article" date="2017" name="Genome Announc.">
        <title>Genome sequence of the saprophytic ascomycete Epicoccum nigrum ICMP 19927 strain isolated from New Zealand.</title>
        <authorList>
            <person name="Fokin M."/>
            <person name="Fleetwood D."/>
            <person name="Weir B.S."/>
            <person name="Villas-Boas S.G."/>
        </authorList>
    </citation>
    <scope>NUCLEOTIDE SEQUENCE [LARGE SCALE GENOMIC DNA]</scope>
    <source>
        <strain evidence="4 5">ICMP 19927</strain>
    </source>
</reference>
<dbReference type="GO" id="GO:0016616">
    <property type="term" value="F:oxidoreductase activity, acting on the CH-OH group of donors, NAD or NADP as acceptor"/>
    <property type="evidence" value="ECO:0007669"/>
    <property type="project" value="TreeGrafter"/>
</dbReference>
<evidence type="ECO:0000259" key="3">
    <source>
        <dbReference type="Pfam" id="PF01370"/>
    </source>
</evidence>
<dbReference type="STRING" id="105696.A0A1Y2MF19"/>
<accession>A0A1Y2MF19</accession>
<comment type="similarity">
    <text evidence="2">Belongs to the NAD(P)-dependent epimerase/dehydratase family. Dihydroflavonol-4-reductase subfamily.</text>
</comment>
<dbReference type="SUPFAM" id="SSF51735">
    <property type="entry name" value="NAD(P)-binding Rossmann-fold domains"/>
    <property type="match status" value="1"/>
</dbReference>
<dbReference type="InterPro" id="IPR050425">
    <property type="entry name" value="NAD(P)_dehydrat-like"/>
</dbReference>
<feature type="domain" description="NAD-dependent epimerase/dehydratase" evidence="3">
    <location>
        <begin position="6"/>
        <end position="259"/>
    </location>
</feature>
<dbReference type="Gene3D" id="3.40.50.720">
    <property type="entry name" value="NAD(P)-binding Rossmann-like Domain"/>
    <property type="match status" value="1"/>
</dbReference>
<proteinExistence type="inferred from homology"/>
<dbReference type="OMA" id="NALFWNS"/>
<gene>
    <name evidence="4" type="ORF">B5807_01615</name>
</gene>
<dbReference type="Pfam" id="PF01370">
    <property type="entry name" value="Epimerase"/>
    <property type="match status" value="1"/>
</dbReference>
<sequence length="337" mass="36487">MSQSLIFITGATGFIGAHVASQALSAGYRLRISIRKEAQIDALRTLYSKYADQLDFVVIPDLSSPDAFASALQDVTYVFHLASPLPGGGGSDFEKDYLQPAVKGTTTLLDAAQNFPTIKRVIVTSSAIALIPMGALFSTEPIVSKEGINRSLAVDPKMSFPEEPMANAGLKYQASKILAHRATLDWAAAHNPSFNVISLHPSFVFGRSLTDPRSISSNDYLWQSLTSPQPIIPLAPVDVRDVAEAHVKALSADVGPTGEVAEFLLNASEREGWSWDAVAQFAKEKFPSVEVLLEGPYGVTPQFETARAETLLGMKWRDMQDTVGSYLEQIVELKGKA</sequence>
<dbReference type="EMBL" id="KZ107838">
    <property type="protein sequence ID" value="OSS54735.1"/>
    <property type="molecule type" value="Genomic_DNA"/>
</dbReference>
<keyword evidence="5" id="KW-1185">Reference proteome</keyword>
<dbReference type="PANTHER" id="PTHR10366:SF812">
    <property type="entry name" value="VPS9 DOMAIN-CONTAINING PROTEIN"/>
    <property type="match status" value="1"/>
</dbReference>
<evidence type="ECO:0000313" key="4">
    <source>
        <dbReference type="EMBL" id="OSS54735.1"/>
    </source>
</evidence>
<dbReference type="Proteomes" id="UP000193240">
    <property type="component" value="Unassembled WGS sequence"/>
</dbReference>
<evidence type="ECO:0000256" key="1">
    <source>
        <dbReference type="ARBA" id="ARBA00023002"/>
    </source>
</evidence>
<name>A0A1Y2MF19_EPING</name>
<organism evidence="4 5">
    <name type="scientific">Epicoccum nigrum</name>
    <name type="common">Soil fungus</name>
    <name type="synonym">Epicoccum purpurascens</name>
    <dbReference type="NCBI Taxonomy" id="105696"/>
    <lineage>
        <taxon>Eukaryota</taxon>
        <taxon>Fungi</taxon>
        <taxon>Dikarya</taxon>
        <taxon>Ascomycota</taxon>
        <taxon>Pezizomycotina</taxon>
        <taxon>Dothideomycetes</taxon>
        <taxon>Pleosporomycetidae</taxon>
        <taxon>Pleosporales</taxon>
        <taxon>Pleosporineae</taxon>
        <taxon>Didymellaceae</taxon>
        <taxon>Epicoccum</taxon>
    </lineage>
</organism>
<dbReference type="PANTHER" id="PTHR10366">
    <property type="entry name" value="NAD DEPENDENT EPIMERASE/DEHYDRATASE"/>
    <property type="match status" value="1"/>
</dbReference>
<dbReference type="AlphaFoldDB" id="A0A1Y2MF19"/>
<evidence type="ECO:0000313" key="5">
    <source>
        <dbReference type="Proteomes" id="UP000193240"/>
    </source>
</evidence>